<evidence type="ECO:0000256" key="4">
    <source>
        <dbReference type="ARBA" id="ARBA00023121"/>
    </source>
</evidence>
<organism evidence="7 8">
    <name type="scientific">Polarella glacialis</name>
    <name type="common">Dinoflagellate</name>
    <dbReference type="NCBI Taxonomy" id="89957"/>
    <lineage>
        <taxon>Eukaryota</taxon>
        <taxon>Sar</taxon>
        <taxon>Alveolata</taxon>
        <taxon>Dinophyceae</taxon>
        <taxon>Suessiales</taxon>
        <taxon>Suessiaceae</taxon>
        <taxon>Polarella</taxon>
    </lineage>
</organism>
<comment type="subcellular location">
    <subcellularLocation>
        <location evidence="1">Membrane</location>
    </subcellularLocation>
</comment>
<dbReference type="PROSITE" id="PS51847">
    <property type="entry name" value="SMP"/>
    <property type="match status" value="1"/>
</dbReference>
<protein>
    <recommendedName>
        <fullName evidence="6">SMP-LTD domain-containing protein</fullName>
    </recommendedName>
</protein>
<dbReference type="Proteomes" id="UP000626109">
    <property type="component" value="Unassembled WGS sequence"/>
</dbReference>
<proteinExistence type="predicted"/>
<sequence length="145" mass="16094">VIRQPEIRIRQNPGVQHNPLEDLEWVNYGLTCLWPSFDLLAKFFAEEVVTPRLKAVLPKEIGAGFRFSQFTLGKTPVVVGPVQVSRYTTGSVRLKVCVEYESDVFFEVSVDTPLGPVAVGMKDFKLSGDIVVRIRPYISTAPGVG</sequence>
<keyword evidence="2" id="KW-0813">Transport</keyword>
<keyword evidence="3" id="KW-0445">Lipid transport</keyword>
<accession>A0A813KEG3</accession>
<feature type="non-terminal residue" evidence="7">
    <location>
        <position position="145"/>
    </location>
</feature>
<keyword evidence="5" id="KW-0472">Membrane</keyword>
<reference evidence="7" key="1">
    <citation type="submission" date="2021-02" db="EMBL/GenBank/DDBJ databases">
        <authorList>
            <person name="Dougan E. K."/>
            <person name="Rhodes N."/>
            <person name="Thang M."/>
            <person name="Chan C."/>
        </authorList>
    </citation>
    <scope>NUCLEOTIDE SEQUENCE</scope>
</reference>
<dbReference type="GO" id="GO:0008289">
    <property type="term" value="F:lipid binding"/>
    <property type="evidence" value="ECO:0007669"/>
    <property type="project" value="UniProtKB-KW"/>
</dbReference>
<gene>
    <name evidence="7" type="ORF">PGLA2088_LOCUS30489</name>
</gene>
<evidence type="ECO:0000256" key="5">
    <source>
        <dbReference type="ARBA" id="ARBA00023136"/>
    </source>
</evidence>
<feature type="non-terminal residue" evidence="7">
    <location>
        <position position="1"/>
    </location>
</feature>
<evidence type="ECO:0000313" key="7">
    <source>
        <dbReference type="EMBL" id="CAE8697934.1"/>
    </source>
</evidence>
<dbReference type="EMBL" id="CAJNNW010028842">
    <property type="protein sequence ID" value="CAE8697934.1"/>
    <property type="molecule type" value="Genomic_DNA"/>
</dbReference>
<evidence type="ECO:0000256" key="3">
    <source>
        <dbReference type="ARBA" id="ARBA00023055"/>
    </source>
</evidence>
<comment type="caution">
    <text evidence="7">The sequence shown here is derived from an EMBL/GenBank/DDBJ whole genome shotgun (WGS) entry which is preliminary data.</text>
</comment>
<dbReference type="AlphaFoldDB" id="A0A813KEG3"/>
<dbReference type="GO" id="GO:0016020">
    <property type="term" value="C:membrane"/>
    <property type="evidence" value="ECO:0007669"/>
    <property type="project" value="UniProtKB-SubCell"/>
</dbReference>
<evidence type="ECO:0000256" key="1">
    <source>
        <dbReference type="ARBA" id="ARBA00004370"/>
    </source>
</evidence>
<evidence type="ECO:0000256" key="2">
    <source>
        <dbReference type="ARBA" id="ARBA00022448"/>
    </source>
</evidence>
<dbReference type="GO" id="GO:0006869">
    <property type="term" value="P:lipid transport"/>
    <property type="evidence" value="ECO:0007669"/>
    <property type="project" value="UniProtKB-KW"/>
</dbReference>
<feature type="domain" description="SMP-LTD" evidence="6">
    <location>
        <begin position="19"/>
        <end position="145"/>
    </location>
</feature>
<keyword evidence="4" id="KW-0446">Lipid-binding</keyword>
<dbReference type="InterPro" id="IPR031468">
    <property type="entry name" value="SMP_LBD"/>
</dbReference>
<evidence type="ECO:0000313" key="8">
    <source>
        <dbReference type="Proteomes" id="UP000626109"/>
    </source>
</evidence>
<evidence type="ECO:0000259" key="6">
    <source>
        <dbReference type="PROSITE" id="PS51847"/>
    </source>
</evidence>
<name>A0A813KEG3_POLGL</name>